<feature type="domain" description="NB-ARC" evidence="3">
    <location>
        <begin position="16"/>
        <end position="64"/>
    </location>
</feature>
<dbReference type="Pfam" id="PF00931">
    <property type="entry name" value="NB-ARC"/>
    <property type="match status" value="2"/>
</dbReference>
<dbReference type="InterPro" id="IPR036390">
    <property type="entry name" value="WH_DNA-bd_sf"/>
</dbReference>
<dbReference type="Pfam" id="PF23282">
    <property type="entry name" value="WHD_ROQ1"/>
    <property type="match status" value="1"/>
</dbReference>
<dbReference type="GO" id="GO:0043531">
    <property type="term" value="F:ADP binding"/>
    <property type="evidence" value="ECO:0007669"/>
    <property type="project" value="InterPro"/>
</dbReference>
<dbReference type="InterPro" id="IPR044974">
    <property type="entry name" value="Disease_R_plants"/>
</dbReference>
<protein>
    <recommendedName>
        <fullName evidence="8">NB-ARC domain-containing protein</fullName>
    </recommendedName>
</protein>
<evidence type="ECO:0000256" key="1">
    <source>
        <dbReference type="ARBA" id="ARBA00022614"/>
    </source>
</evidence>
<keyword evidence="7" id="KW-1185">Reference proteome</keyword>
<dbReference type="GO" id="GO:0006952">
    <property type="term" value="P:defense response"/>
    <property type="evidence" value="ECO:0007669"/>
    <property type="project" value="InterPro"/>
</dbReference>
<organism evidence="5 7">
    <name type="scientific">Dipteronia dyeriana</name>
    <dbReference type="NCBI Taxonomy" id="168575"/>
    <lineage>
        <taxon>Eukaryota</taxon>
        <taxon>Viridiplantae</taxon>
        <taxon>Streptophyta</taxon>
        <taxon>Embryophyta</taxon>
        <taxon>Tracheophyta</taxon>
        <taxon>Spermatophyta</taxon>
        <taxon>Magnoliopsida</taxon>
        <taxon>eudicotyledons</taxon>
        <taxon>Gunneridae</taxon>
        <taxon>Pentapetalae</taxon>
        <taxon>rosids</taxon>
        <taxon>malvids</taxon>
        <taxon>Sapindales</taxon>
        <taxon>Sapindaceae</taxon>
        <taxon>Hippocastanoideae</taxon>
        <taxon>Acereae</taxon>
        <taxon>Dipteronia</taxon>
    </lineage>
</organism>
<keyword evidence="1" id="KW-0433">Leucine-rich repeat</keyword>
<dbReference type="PANTHER" id="PTHR11017">
    <property type="entry name" value="LEUCINE-RICH REPEAT-CONTAINING PROTEIN"/>
    <property type="match status" value="1"/>
</dbReference>
<gene>
    <name evidence="6" type="ORF">Ddye_003875</name>
    <name evidence="5" type="ORF">Ddye_032427</name>
</gene>
<evidence type="ECO:0000313" key="7">
    <source>
        <dbReference type="Proteomes" id="UP001280121"/>
    </source>
</evidence>
<comment type="caution">
    <text evidence="5">The sequence shown here is derived from an EMBL/GenBank/DDBJ whole genome shotgun (WGS) entry which is preliminary data.</text>
</comment>
<dbReference type="Gene3D" id="3.40.50.300">
    <property type="entry name" value="P-loop containing nucleotide triphosphate hydrolases"/>
    <property type="match status" value="2"/>
</dbReference>
<dbReference type="InterPro" id="IPR002182">
    <property type="entry name" value="NB-ARC"/>
</dbReference>
<evidence type="ECO:0000256" key="2">
    <source>
        <dbReference type="ARBA" id="ARBA00022737"/>
    </source>
</evidence>
<dbReference type="InterPro" id="IPR058192">
    <property type="entry name" value="WHD_ROQ1-like"/>
</dbReference>
<proteinExistence type="predicted"/>
<name>A0AAD9TD27_9ROSI</name>
<dbReference type="InterPro" id="IPR042197">
    <property type="entry name" value="Apaf_helical"/>
</dbReference>
<dbReference type="SUPFAM" id="SSF52540">
    <property type="entry name" value="P-loop containing nucleoside triphosphate hydrolases"/>
    <property type="match status" value="1"/>
</dbReference>
<accession>A0AAD9TD27</accession>
<dbReference type="InterPro" id="IPR027417">
    <property type="entry name" value="P-loop_NTPase"/>
</dbReference>
<dbReference type="Proteomes" id="UP001280121">
    <property type="component" value="Unassembled WGS sequence"/>
</dbReference>
<keyword evidence="2" id="KW-0677">Repeat</keyword>
<evidence type="ECO:0000259" key="4">
    <source>
        <dbReference type="Pfam" id="PF23282"/>
    </source>
</evidence>
<evidence type="ECO:0000313" key="6">
    <source>
        <dbReference type="EMBL" id="KAK2665301.1"/>
    </source>
</evidence>
<evidence type="ECO:0008006" key="8">
    <source>
        <dbReference type="Google" id="ProtNLM"/>
    </source>
</evidence>
<dbReference type="SUPFAM" id="SSF46785">
    <property type="entry name" value="Winged helix' DNA-binding domain"/>
    <property type="match status" value="1"/>
</dbReference>
<evidence type="ECO:0000259" key="3">
    <source>
        <dbReference type="Pfam" id="PF00931"/>
    </source>
</evidence>
<reference evidence="5" key="1">
    <citation type="journal article" date="2023" name="Plant J.">
        <title>Genome sequences and population genomics provide insights into the demographic history, inbreeding, and mutation load of two 'living fossil' tree species of Dipteronia.</title>
        <authorList>
            <person name="Feng Y."/>
            <person name="Comes H.P."/>
            <person name="Chen J."/>
            <person name="Zhu S."/>
            <person name="Lu R."/>
            <person name="Zhang X."/>
            <person name="Li P."/>
            <person name="Qiu J."/>
            <person name="Olsen K.M."/>
            <person name="Qiu Y."/>
        </authorList>
    </citation>
    <scope>NUCLEOTIDE SEQUENCE</scope>
    <source>
        <strain evidence="5">KIB01</strain>
    </source>
</reference>
<dbReference type="EMBL" id="JANJYI010000001">
    <property type="protein sequence ID" value="KAK2665301.1"/>
    <property type="molecule type" value="Genomic_DNA"/>
</dbReference>
<dbReference type="PANTHER" id="PTHR11017:SF574">
    <property type="entry name" value="ADP-RIBOSYL CYCLASE_CYCLIC ADP-RIBOSE HYDROLASE"/>
    <property type="match status" value="1"/>
</dbReference>
<dbReference type="AlphaFoldDB" id="A0AAD9TD27"/>
<evidence type="ECO:0000313" key="5">
    <source>
        <dbReference type="EMBL" id="KAK2633308.1"/>
    </source>
</evidence>
<dbReference type="Gene3D" id="1.10.8.430">
    <property type="entry name" value="Helical domain of apoptotic protease-activating factors"/>
    <property type="match status" value="1"/>
</dbReference>
<sequence length="334" mass="38799">MPSNRTEYLDHLVGVERQIEEIESLLSLRLNTVCIVGIWGTGGIGKTTLASAVYHKISYQFEDSYFITNVRDCGKPNWFQRNKFSTEILCHKKLLFVLDDVSTHTEIDFLIGSYDSLNLGSRIIIISRDRHVLYNCRANYIYKVNGLFDEEARKLFSLCAFKRNHPTEDYMELSYMLVRHAKGIPLVLKVLGVSLYGKRRREWESALSQLRRGLNRDIYDVLKISYDGLDDEEKKIFLDIVCFFVGEHKDYVEIFLNSKGFSTTGINVLMDKSLISLSNNKIVVHDLIQELGWDIAHQEYFNRVAGKPSFWWHHKDIGFVLGKNVRVRILIIFI</sequence>
<dbReference type="PRINTS" id="PR00364">
    <property type="entry name" value="DISEASERSIST"/>
</dbReference>
<dbReference type="EMBL" id="JANJYI010000088">
    <property type="protein sequence ID" value="KAK2633308.1"/>
    <property type="molecule type" value="Genomic_DNA"/>
</dbReference>
<feature type="domain" description="NB-ARC" evidence="3">
    <location>
        <begin position="87"/>
        <end position="164"/>
    </location>
</feature>
<feature type="domain" description="Disease resistance protein Roq1-like winged-helix" evidence="4">
    <location>
        <begin position="231"/>
        <end position="296"/>
    </location>
</feature>